<dbReference type="EMBL" id="ABCA03000055">
    <property type="protein sequence ID" value="EDR99589.1"/>
    <property type="molecule type" value="Genomic_DNA"/>
</dbReference>
<reference evidence="1" key="2">
    <citation type="submission" date="2014-06" db="EMBL/GenBank/DDBJ databases">
        <title>Draft genome sequence of Eubacterium siraeum (DSM 15702).</title>
        <authorList>
            <person name="Sudarsanam P."/>
            <person name="Ley R."/>
            <person name="Guruge J."/>
            <person name="Turnbaugh P.J."/>
            <person name="Mahowald M."/>
            <person name="Liep D."/>
            <person name="Gordon J."/>
        </authorList>
    </citation>
    <scope>NUCLEOTIDE SEQUENCE</scope>
    <source>
        <strain evidence="1">DSM 15702</strain>
    </source>
</reference>
<dbReference type="Proteomes" id="UP000005326">
    <property type="component" value="Unassembled WGS sequence"/>
</dbReference>
<proteinExistence type="predicted"/>
<accession>B0MS21</accession>
<organism evidence="1 2">
    <name type="scientific">[Eubacterium] siraeum DSM 15702</name>
    <dbReference type="NCBI Taxonomy" id="428128"/>
    <lineage>
        <taxon>Bacteria</taxon>
        <taxon>Bacillati</taxon>
        <taxon>Bacillota</taxon>
        <taxon>Clostridia</taxon>
        <taxon>Eubacteriales</taxon>
        <taxon>Oscillospiraceae</taxon>
        <taxon>Oscillospiraceae incertae sedis</taxon>
    </lineage>
</organism>
<keyword evidence="2" id="KW-1185">Reference proteome</keyword>
<sequence length="270" mass="32125">MKGRYIMGAEYQNTEYESKLKEISFYKLHPEYIAFVGDKFEKYRILQVGESHFIPQLKEEQDIFPIDYFEKWLSDSCEDMKSFKNNNSDDCNWRYWIITQKVIVDYLNGYRTRSHGIFTELVKVFSKIYEKRDIGKINTEKSQNYRHFAFMNFFQMPSLYKGEKFWNSLKYSASKNADRLNLKNKEETTSYANKVWDKIVKESTAVFDETVDILNPEIIIFTSKSAWDAYKGKYKNAPNIINTVHPGCPWWHKPGGKEKLIEKWTAICNE</sequence>
<gene>
    <name evidence="1" type="ORF">EUBSIR_02657</name>
</gene>
<protein>
    <recommendedName>
        <fullName evidence="3">Uracil-DNA glycosylase-like domain-containing protein</fullName>
    </recommendedName>
</protein>
<comment type="caution">
    <text evidence="1">The sequence shown here is derived from an EMBL/GenBank/DDBJ whole genome shotgun (WGS) entry which is preliminary data.</text>
</comment>
<reference evidence="1" key="1">
    <citation type="submission" date="2007-10" db="EMBL/GenBank/DDBJ databases">
        <authorList>
            <person name="Fulton L."/>
            <person name="Clifton S."/>
            <person name="Fulton B."/>
            <person name="Xu J."/>
            <person name="Minx P."/>
            <person name="Pepin K.H."/>
            <person name="Johnson M."/>
            <person name="Thiruvilangam P."/>
            <person name="Bhonagiri V."/>
            <person name="Nash W.E."/>
            <person name="Mardis E.R."/>
            <person name="Wilson R.K."/>
        </authorList>
    </citation>
    <scope>NUCLEOTIDE SEQUENCE [LARGE SCALE GENOMIC DNA]</scope>
    <source>
        <strain evidence="1">DSM 15702</strain>
    </source>
</reference>
<evidence type="ECO:0008006" key="3">
    <source>
        <dbReference type="Google" id="ProtNLM"/>
    </source>
</evidence>
<dbReference type="AlphaFoldDB" id="B0MS21"/>
<name>B0MS21_9FIRM</name>
<evidence type="ECO:0000313" key="2">
    <source>
        <dbReference type="Proteomes" id="UP000005326"/>
    </source>
</evidence>
<evidence type="ECO:0000313" key="1">
    <source>
        <dbReference type="EMBL" id="EDR99589.1"/>
    </source>
</evidence>